<dbReference type="AlphaFoldDB" id="A0A117I9L0"/>
<dbReference type="STRING" id="228230.RMCC_1934"/>
<accession>A0A117I9L0</accession>
<reference evidence="2" key="1">
    <citation type="journal article" date="2016" name="Genome Announc.">
        <title>Draft Genome Sequences of Five Rapidly Growing Mycobacterium Species, M. thermoresistibile, M. fortuitum subsp. acetamidolyticum, M. canariasense, M. brisbanense, and M. novocastrense.</title>
        <authorList>
            <person name="Katahira K."/>
            <person name="Ogura Y."/>
            <person name="Gotoh Y."/>
            <person name="Hayashi T."/>
        </authorList>
    </citation>
    <scope>NUCLEOTIDE SEQUENCE [LARGE SCALE GENOMIC DNA]</scope>
    <source>
        <strain evidence="2">JCM15298</strain>
    </source>
</reference>
<name>A0A117I9L0_MYCCR</name>
<proteinExistence type="predicted"/>
<keyword evidence="2" id="KW-1185">Reference proteome</keyword>
<sequence length="77" mass="8479">MDIVRLVLDPTAGAAARQQRSGADPQLRADCLLYVKLWLITHAKRSLSRIRNIPEGQAMALDDIELTAELLLASVQP</sequence>
<comment type="caution">
    <text evidence="1">The sequence shown here is derived from an EMBL/GenBank/DDBJ whole genome shotgun (WGS) entry which is preliminary data.</text>
</comment>
<evidence type="ECO:0000313" key="2">
    <source>
        <dbReference type="Proteomes" id="UP000069443"/>
    </source>
</evidence>
<reference evidence="2" key="2">
    <citation type="submission" date="2016-02" db="EMBL/GenBank/DDBJ databases">
        <title>Draft genome sequence of five rapidly growing Mycobacterium species.</title>
        <authorList>
            <person name="Katahira K."/>
            <person name="Gotou Y."/>
            <person name="Iida K."/>
            <person name="Ogura Y."/>
            <person name="Hayashi T."/>
        </authorList>
    </citation>
    <scope>NUCLEOTIDE SEQUENCE [LARGE SCALE GENOMIC DNA]</scope>
    <source>
        <strain evidence="2">JCM15298</strain>
    </source>
</reference>
<organism evidence="1 2">
    <name type="scientific">Mycolicibacterium canariasense</name>
    <name type="common">Mycobacterium canariasense</name>
    <dbReference type="NCBI Taxonomy" id="228230"/>
    <lineage>
        <taxon>Bacteria</taxon>
        <taxon>Bacillati</taxon>
        <taxon>Actinomycetota</taxon>
        <taxon>Actinomycetes</taxon>
        <taxon>Mycobacteriales</taxon>
        <taxon>Mycobacteriaceae</taxon>
        <taxon>Mycolicibacterium</taxon>
    </lineage>
</organism>
<dbReference type="Proteomes" id="UP000069443">
    <property type="component" value="Unassembled WGS sequence"/>
</dbReference>
<protein>
    <submittedName>
        <fullName evidence="1">Prevent-host-death protein</fullName>
    </submittedName>
</protein>
<evidence type="ECO:0000313" key="1">
    <source>
        <dbReference type="EMBL" id="GAS94968.1"/>
    </source>
</evidence>
<gene>
    <name evidence="1" type="ORF">RMCC_1934</name>
</gene>
<dbReference type="EMBL" id="BCSY01000036">
    <property type="protein sequence ID" value="GAS94968.1"/>
    <property type="molecule type" value="Genomic_DNA"/>
</dbReference>